<name>A0A5S6QRE5_TRIMR</name>
<feature type="transmembrane region" description="Helical" evidence="8">
    <location>
        <begin position="834"/>
        <end position="858"/>
    </location>
</feature>
<dbReference type="FunFam" id="1.20.1640.10:FF:000013">
    <property type="entry name" value="PaTched Related family"/>
    <property type="match status" value="1"/>
</dbReference>
<feature type="transmembrane region" description="Helical" evidence="8">
    <location>
        <begin position="414"/>
        <end position="437"/>
    </location>
</feature>
<feature type="transmembrane region" description="Helical" evidence="8">
    <location>
        <begin position="309"/>
        <end position="331"/>
    </location>
</feature>
<keyword evidence="3" id="KW-1003">Cell membrane</keyword>
<reference evidence="11" key="1">
    <citation type="submission" date="2019-12" db="UniProtKB">
        <authorList>
            <consortium name="WormBaseParasite"/>
        </authorList>
    </citation>
    <scope>IDENTIFICATION</scope>
</reference>
<proteinExistence type="inferred from homology"/>
<evidence type="ECO:0000256" key="5">
    <source>
        <dbReference type="ARBA" id="ARBA00022989"/>
    </source>
</evidence>
<keyword evidence="5 8" id="KW-1133">Transmembrane helix</keyword>
<feature type="transmembrane region" description="Helical" evidence="8">
    <location>
        <begin position="30"/>
        <end position="49"/>
    </location>
</feature>
<feature type="transmembrane region" description="Helical" evidence="8">
    <location>
        <begin position="276"/>
        <end position="294"/>
    </location>
</feature>
<protein>
    <submittedName>
        <fullName evidence="11">SSD domain-containing protein</fullName>
    </submittedName>
</protein>
<dbReference type="Gene3D" id="1.20.1640.10">
    <property type="entry name" value="Multidrug efflux transporter AcrB transmembrane domain"/>
    <property type="match status" value="2"/>
</dbReference>
<comment type="subcellular location">
    <subcellularLocation>
        <location evidence="1">Cell membrane</location>
        <topology evidence="1">Multi-pass membrane protein</topology>
    </subcellularLocation>
</comment>
<dbReference type="Pfam" id="PF02460">
    <property type="entry name" value="Patched"/>
    <property type="match status" value="1"/>
</dbReference>
<feature type="domain" description="SSD" evidence="9">
    <location>
        <begin position="277"/>
        <end position="436"/>
    </location>
</feature>
<sequence>MEPSEHLPTVDKIIGNAFARYAFVVYKYRWLFLLVPCCFACVFALGFYFRPYRMRQNSVETFTPSDGPSHYEKAVINGHWPLVQDAFIPGKFFAAKHWIQVVVMARDGGNVLRMEILNATEQINEIIMDKLTVWSEFKNRTVNYRDLCLTWGTECYDNGHIALFKEVEELENYIKITYPVARTVDTPLYLGSIISGVETLDDIGTFKHATHIRLSYNLKQWPVEIDEDSYKWKFMLQHFIVDEFKSPLIKVGMWHAESINQGLAENVEIIVPDFGISYLVLSLFCTMTNMMVTYDNGKLKVDWVRSKPLVAFLGVCSSGIAVVISMGFLLIVGMEYVLINAVMPILAISVGVSDMFIMVSAWWETNPMDKTDARLARMLSEAGVAITITSLTDVVSFLVGAWSSFPAVISFCIYTALAMVMDYVCQITFFAAVMAFFGDFEAQGRHCYFIWHKVKTGTEKLNGAKGYRRTELIKESYSPALSASERMPTSNDKNGKPLKSDEIVVSNEAVAQESLTSVFFHKYYGGLLFNPYVKAIVCLLYAVYAGVAIWGCLVIKEGLRPAELVHSDHYVVKFYRMSAPFRNRGMQAHVVVNNPQNLTLSENRDRLFDLVRQLEDKDYTLGSNGTIFFLKEYLNYLNNLGALISNVNSLWTVDLKDWIRYTGGRPLWDTDIIWGDPRRGEDRYLIKAFRFQIGLKKFDSSGEQVAVAKHLRSVAAKYPELNITTYHEFWPHVDQYMSVAPTTWRNLSVSFVSMIIIAFIMIPNLYCGLFITMSMLSINVGVYGYMSLWGVNLDCISMITLIMSIGFAVDLSAHISYGYICAQGTTAQRASHSLQVLGFPVLLSALATLFGVCILSAAEVPLIVTFFKTVFLVMVLGLLHSHIFLPIALTLFLPNPSRVASSMNMLHKVIISVRRSLFECMRPHSGPQRTP</sequence>
<evidence type="ECO:0000256" key="4">
    <source>
        <dbReference type="ARBA" id="ARBA00022692"/>
    </source>
</evidence>
<evidence type="ECO:0000259" key="9">
    <source>
        <dbReference type="PROSITE" id="PS50156"/>
    </source>
</evidence>
<dbReference type="PANTHER" id="PTHR10796">
    <property type="entry name" value="PATCHED-RELATED"/>
    <property type="match status" value="1"/>
</dbReference>
<dbReference type="WBParaSite" id="TMUE_2000009729.1">
    <property type="protein sequence ID" value="TMUE_2000009729.1"/>
    <property type="gene ID" value="WBGene00294096"/>
</dbReference>
<feature type="transmembrane region" description="Helical" evidence="8">
    <location>
        <begin position="532"/>
        <end position="555"/>
    </location>
</feature>
<dbReference type="SUPFAM" id="SSF82866">
    <property type="entry name" value="Multidrug efflux transporter AcrB transmembrane domain"/>
    <property type="match status" value="2"/>
</dbReference>
<evidence type="ECO:0000256" key="7">
    <source>
        <dbReference type="ARBA" id="ARBA00023180"/>
    </source>
</evidence>
<keyword evidence="4 8" id="KW-0812">Transmembrane</keyword>
<organism evidence="10 11">
    <name type="scientific">Trichuris muris</name>
    <name type="common">Mouse whipworm</name>
    <dbReference type="NCBI Taxonomy" id="70415"/>
    <lineage>
        <taxon>Eukaryota</taxon>
        <taxon>Metazoa</taxon>
        <taxon>Ecdysozoa</taxon>
        <taxon>Nematoda</taxon>
        <taxon>Enoplea</taxon>
        <taxon>Dorylaimia</taxon>
        <taxon>Trichinellida</taxon>
        <taxon>Trichuridae</taxon>
        <taxon>Trichuris</taxon>
    </lineage>
</organism>
<dbReference type="InterPro" id="IPR051697">
    <property type="entry name" value="Patched_domain-protein"/>
</dbReference>
<dbReference type="PANTHER" id="PTHR10796:SF193">
    <property type="entry name" value="SSD DOMAIN-CONTAINING PROTEIN"/>
    <property type="match status" value="1"/>
</dbReference>
<evidence type="ECO:0000313" key="11">
    <source>
        <dbReference type="WBParaSite" id="TMUE_2000009729.1"/>
    </source>
</evidence>
<dbReference type="InterPro" id="IPR000731">
    <property type="entry name" value="SSD"/>
</dbReference>
<dbReference type="AlphaFoldDB" id="A0A5S6QRE5"/>
<feature type="transmembrane region" description="Helical" evidence="8">
    <location>
        <begin position="383"/>
        <end position="402"/>
    </location>
</feature>
<dbReference type="Proteomes" id="UP000046395">
    <property type="component" value="Unassembled WGS sequence"/>
</dbReference>
<feature type="transmembrane region" description="Helical" evidence="8">
    <location>
        <begin position="796"/>
        <end position="822"/>
    </location>
</feature>
<accession>A0A5S6QRE5</accession>
<evidence type="ECO:0000256" key="2">
    <source>
        <dbReference type="ARBA" id="ARBA00005585"/>
    </source>
</evidence>
<keyword evidence="6 8" id="KW-0472">Membrane</keyword>
<dbReference type="GO" id="GO:0006897">
    <property type="term" value="P:endocytosis"/>
    <property type="evidence" value="ECO:0007669"/>
    <property type="project" value="TreeGrafter"/>
</dbReference>
<dbReference type="PROSITE" id="PS50156">
    <property type="entry name" value="SSD"/>
    <property type="match status" value="1"/>
</dbReference>
<dbReference type="InterPro" id="IPR003392">
    <property type="entry name" value="PTHD_SSD"/>
</dbReference>
<dbReference type="GO" id="GO:0005886">
    <property type="term" value="C:plasma membrane"/>
    <property type="evidence" value="ECO:0007669"/>
    <property type="project" value="UniProtKB-SubCell"/>
</dbReference>
<evidence type="ECO:0000256" key="3">
    <source>
        <dbReference type="ARBA" id="ARBA00022475"/>
    </source>
</evidence>
<feature type="transmembrane region" description="Helical" evidence="8">
    <location>
        <begin position="338"/>
        <end position="363"/>
    </location>
</feature>
<dbReference type="GO" id="GO:0018996">
    <property type="term" value="P:molting cycle, collagen and cuticulin-based cuticle"/>
    <property type="evidence" value="ECO:0007669"/>
    <property type="project" value="TreeGrafter"/>
</dbReference>
<keyword evidence="10" id="KW-1185">Reference proteome</keyword>
<keyword evidence="7" id="KW-0325">Glycoprotein</keyword>
<evidence type="ECO:0000256" key="6">
    <source>
        <dbReference type="ARBA" id="ARBA00023136"/>
    </source>
</evidence>
<evidence type="ECO:0000256" key="1">
    <source>
        <dbReference type="ARBA" id="ARBA00004651"/>
    </source>
</evidence>
<evidence type="ECO:0000313" key="10">
    <source>
        <dbReference type="Proteomes" id="UP000046395"/>
    </source>
</evidence>
<comment type="similarity">
    <text evidence="2">Belongs to the patched family.</text>
</comment>
<feature type="transmembrane region" description="Helical" evidence="8">
    <location>
        <begin position="751"/>
        <end position="776"/>
    </location>
</feature>
<dbReference type="GO" id="GO:0030659">
    <property type="term" value="C:cytoplasmic vesicle membrane"/>
    <property type="evidence" value="ECO:0007669"/>
    <property type="project" value="TreeGrafter"/>
</dbReference>
<evidence type="ECO:0000256" key="8">
    <source>
        <dbReference type="SAM" id="Phobius"/>
    </source>
</evidence>
<feature type="transmembrane region" description="Helical" evidence="8">
    <location>
        <begin position="870"/>
        <end position="893"/>
    </location>
</feature>